<evidence type="ECO:0000256" key="5">
    <source>
        <dbReference type="ARBA" id="ARBA00022801"/>
    </source>
</evidence>
<dbReference type="Pfam" id="PF02978">
    <property type="entry name" value="SRP_SPB"/>
    <property type="match status" value="1"/>
</dbReference>
<dbReference type="InterPro" id="IPR036225">
    <property type="entry name" value="SRP/SRP_N"/>
</dbReference>
<organism evidence="15 16">
    <name type="scientific">Candidatus Phytoplasma crotalariae</name>
    <dbReference type="NCBI Taxonomy" id="2982627"/>
    <lineage>
        <taxon>Bacteria</taxon>
        <taxon>Bacillati</taxon>
        <taxon>Mycoplasmatota</taxon>
        <taxon>Mollicutes</taxon>
        <taxon>Acholeplasmatales</taxon>
        <taxon>Acholeplasmataceae</taxon>
        <taxon>Candidatus Phytoplasma</taxon>
        <taxon>16SrII (Peanut WB group)</taxon>
    </lineage>
</organism>
<evidence type="ECO:0000256" key="2">
    <source>
        <dbReference type="ARBA" id="ARBA00005450"/>
    </source>
</evidence>
<keyword evidence="16" id="KW-1185">Reference proteome</keyword>
<sequence length="455" mass="51771">MNFLSKSIQKIISKIGNKKYIQQDDIDNIMQEINPALLKADVDYEVVNKFNELIKQQTLNMQLLKGLTPQQQVIKIIQNTLTNILGNKSLPLNFQDHKLNIFLLIGMKGSGKTTVAGKLAFFINKQKIDKILLIAADYHRPGGIQQLQQIGQNINIEVYNDNNTNNSLEVILNGINYAKKHNFQVVIIDTTGFSPEDTASIDNLSLIKKNIKPDETLIVVDALGGQQISGKIKQINEKLSFTGVIMTKMDAKTSGGLILSIRYITNLAIRFISSSEKHNDDNFELFYPDRIASRILGMGDLSTLIENIEAKIDSKQNAELIDKLFQDNYNYYDLQKHLNLIKKMGSFQKILNFIPGISNKISNLNILDNNIMIKFEAIIKSMTHKERLNPELIANNNRRRHRIIKGSGATYQEINLLIDFIEKQKNLTKQIDNKNFKKDSATDYQDLINKFLDSK</sequence>
<evidence type="ECO:0000256" key="4">
    <source>
        <dbReference type="ARBA" id="ARBA00022741"/>
    </source>
</evidence>
<keyword evidence="15" id="KW-0675">Receptor</keyword>
<dbReference type="InterPro" id="IPR042101">
    <property type="entry name" value="SRP54_N_sf"/>
</dbReference>
<comment type="similarity">
    <text evidence="2">Belongs to the GTP-binding SRP family. SRP54 subfamily.</text>
</comment>
<comment type="caution">
    <text evidence="15">The sequence shown here is derived from an EMBL/GenBank/DDBJ whole genome shotgun (WGS) entry which is preliminary data.</text>
</comment>
<dbReference type="SMART" id="SM00962">
    <property type="entry name" value="SRP54"/>
    <property type="match status" value="1"/>
</dbReference>
<comment type="catalytic activity">
    <reaction evidence="11">
        <text>GTP + H2O = GDP + phosphate + H(+)</text>
        <dbReference type="Rhea" id="RHEA:19669"/>
        <dbReference type="ChEBI" id="CHEBI:15377"/>
        <dbReference type="ChEBI" id="CHEBI:15378"/>
        <dbReference type="ChEBI" id="CHEBI:37565"/>
        <dbReference type="ChEBI" id="CHEBI:43474"/>
        <dbReference type="ChEBI" id="CHEBI:58189"/>
        <dbReference type="EC" id="3.6.5.4"/>
    </reaction>
</comment>
<dbReference type="SMART" id="SM00382">
    <property type="entry name" value="AAA"/>
    <property type="match status" value="1"/>
</dbReference>
<keyword evidence="6" id="KW-0694">RNA-binding</keyword>
<name>A0ABT9D2J3_9MOLU</name>
<dbReference type="InterPro" id="IPR036891">
    <property type="entry name" value="Signal_recog_part_SRP54_M_sf"/>
</dbReference>
<evidence type="ECO:0000256" key="3">
    <source>
        <dbReference type="ARBA" id="ARBA00022490"/>
    </source>
</evidence>
<gene>
    <name evidence="15" type="ORF">OC683_01285</name>
</gene>
<protein>
    <recommendedName>
        <fullName evidence="10">signal-recognition-particle GTPase</fullName>
        <ecNumber evidence="10">3.6.5.4</ecNumber>
    </recommendedName>
</protein>
<evidence type="ECO:0000256" key="9">
    <source>
        <dbReference type="ARBA" id="ARBA00023274"/>
    </source>
</evidence>
<keyword evidence="5" id="KW-0378">Hydrolase</keyword>
<feature type="domain" description="Signal recognition particle SRP54 helical bundle" evidence="14">
    <location>
        <begin position="1"/>
        <end position="85"/>
    </location>
</feature>
<dbReference type="Gene3D" id="3.40.50.300">
    <property type="entry name" value="P-loop containing nucleotide triphosphate hydrolases"/>
    <property type="match status" value="1"/>
</dbReference>
<keyword evidence="8" id="KW-0733">Signal recognition particle</keyword>
<evidence type="ECO:0000256" key="10">
    <source>
        <dbReference type="ARBA" id="ARBA00035672"/>
    </source>
</evidence>
<dbReference type="Gene3D" id="1.10.260.30">
    <property type="entry name" value="Signal recognition particle, SRP54 subunit, M-domain"/>
    <property type="match status" value="1"/>
</dbReference>
<dbReference type="Proteomes" id="UP001170674">
    <property type="component" value="Unassembled WGS sequence"/>
</dbReference>
<evidence type="ECO:0000256" key="11">
    <source>
        <dbReference type="ARBA" id="ARBA00048027"/>
    </source>
</evidence>
<dbReference type="InterPro" id="IPR003593">
    <property type="entry name" value="AAA+_ATPase"/>
</dbReference>
<comment type="subcellular location">
    <subcellularLocation>
        <location evidence="1">Cytoplasm</location>
    </subcellularLocation>
</comment>
<evidence type="ECO:0000259" key="12">
    <source>
        <dbReference type="SMART" id="SM00382"/>
    </source>
</evidence>
<proteinExistence type="inferred from homology"/>
<dbReference type="PANTHER" id="PTHR11564:SF5">
    <property type="entry name" value="SIGNAL RECOGNITION PARTICLE SUBUNIT SRP54"/>
    <property type="match status" value="1"/>
</dbReference>
<dbReference type="Pfam" id="PF02881">
    <property type="entry name" value="SRP54_N"/>
    <property type="match status" value="1"/>
</dbReference>
<accession>A0ABT9D2J3</accession>
<evidence type="ECO:0000256" key="7">
    <source>
        <dbReference type="ARBA" id="ARBA00023134"/>
    </source>
</evidence>
<evidence type="ECO:0000313" key="16">
    <source>
        <dbReference type="Proteomes" id="UP001170674"/>
    </source>
</evidence>
<dbReference type="EC" id="3.6.5.4" evidence="10"/>
<keyword evidence="3" id="KW-0963">Cytoplasm</keyword>
<dbReference type="InterPro" id="IPR022941">
    <property type="entry name" value="SRP54"/>
</dbReference>
<dbReference type="SUPFAM" id="SSF47364">
    <property type="entry name" value="Domain of the SRP/SRP receptor G-proteins"/>
    <property type="match status" value="1"/>
</dbReference>
<dbReference type="SUPFAM" id="SSF47446">
    <property type="entry name" value="Signal peptide-binding domain"/>
    <property type="match status" value="1"/>
</dbReference>
<keyword evidence="4" id="KW-0547">Nucleotide-binding</keyword>
<evidence type="ECO:0000313" key="15">
    <source>
        <dbReference type="EMBL" id="MDO8059246.1"/>
    </source>
</evidence>
<keyword evidence="9" id="KW-0687">Ribonucleoprotein</keyword>
<evidence type="ECO:0000256" key="1">
    <source>
        <dbReference type="ARBA" id="ARBA00004496"/>
    </source>
</evidence>
<dbReference type="Pfam" id="PF00448">
    <property type="entry name" value="SRP54"/>
    <property type="match status" value="1"/>
</dbReference>
<dbReference type="SMART" id="SM00963">
    <property type="entry name" value="SRP54_N"/>
    <property type="match status" value="1"/>
</dbReference>
<feature type="domain" description="SRP54-type proteins GTP-binding" evidence="13">
    <location>
        <begin position="99"/>
        <end position="297"/>
    </location>
</feature>
<keyword evidence="7" id="KW-0342">GTP-binding</keyword>
<feature type="domain" description="AAA+ ATPase" evidence="12">
    <location>
        <begin position="98"/>
        <end position="273"/>
    </location>
</feature>
<dbReference type="InterPro" id="IPR027417">
    <property type="entry name" value="P-loop_NTPase"/>
</dbReference>
<dbReference type="EMBL" id="JAOSIR010000012">
    <property type="protein sequence ID" value="MDO8059246.1"/>
    <property type="molecule type" value="Genomic_DNA"/>
</dbReference>
<dbReference type="InterPro" id="IPR013822">
    <property type="entry name" value="Signal_recog_particl_SRP54_hlx"/>
</dbReference>
<evidence type="ECO:0000256" key="8">
    <source>
        <dbReference type="ARBA" id="ARBA00023135"/>
    </source>
</evidence>
<evidence type="ECO:0000259" key="13">
    <source>
        <dbReference type="SMART" id="SM00962"/>
    </source>
</evidence>
<dbReference type="InterPro" id="IPR004125">
    <property type="entry name" value="Signal_recog_particle_SRP54_M"/>
</dbReference>
<dbReference type="InterPro" id="IPR000897">
    <property type="entry name" value="SRP54_GTPase_dom"/>
</dbReference>
<dbReference type="Gene3D" id="1.20.120.140">
    <property type="entry name" value="Signal recognition particle SRP54, nucleotide-binding domain"/>
    <property type="match status" value="1"/>
</dbReference>
<reference evidence="15 16" key="1">
    <citation type="journal article" date="2023" name="Int. J. Syst. Evol. Microbiol.">
        <title>The observation of taxonomic boundaries for the 16SrII and 16SrXXV phytoplasmas using genome-based delimitation.</title>
        <authorList>
            <person name="Rodrigues Jardim B."/>
            <person name="Tran-Nguyen L.T.T."/>
            <person name="Gambley C."/>
            <person name="Al-Sadi A.M."/>
            <person name="Al-Subhi A.M."/>
            <person name="Foissac X."/>
            <person name="Salar P."/>
            <person name="Cai H."/>
            <person name="Yang J.Y."/>
            <person name="Davis R."/>
            <person name="Jones L."/>
            <person name="Rodoni B."/>
            <person name="Constable F.E."/>
        </authorList>
    </citation>
    <scope>NUCLEOTIDE SEQUENCE [LARGE SCALE GENOMIC DNA]</scope>
    <source>
        <strain evidence="15">BAWM-OMN-P53</strain>
    </source>
</reference>
<dbReference type="PANTHER" id="PTHR11564">
    <property type="entry name" value="SIGNAL RECOGNITION PARTICLE 54K PROTEIN SRP54"/>
    <property type="match status" value="1"/>
</dbReference>
<dbReference type="SUPFAM" id="SSF52540">
    <property type="entry name" value="P-loop containing nucleoside triphosphate hydrolases"/>
    <property type="match status" value="1"/>
</dbReference>
<evidence type="ECO:0000256" key="6">
    <source>
        <dbReference type="ARBA" id="ARBA00022884"/>
    </source>
</evidence>
<dbReference type="RefSeq" id="WP_304514757.1">
    <property type="nucleotide sequence ID" value="NZ_JAOSIR010000012.1"/>
</dbReference>
<evidence type="ECO:0000259" key="14">
    <source>
        <dbReference type="SMART" id="SM00963"/>
    </source>
</evidence>